<dbReference type="InterPro" id="IPR000917">
    <property type="entry name" value="Sulfatase_N"/>
</dbReference>
<gene>
    <name evidence="11" type="primary">LOC110983804</name>
</gene>
<sequence length="654" mass="73627">MRNILLVTFLISLSAASQVTEYDSKPNVLFLIVDDFRPALGSYGEHVLTPNMDQLAARSIRFTEAHAQQALCAPSRISFLTSRRPDSTLLWDFRSSYWRDSAGNFTTLPQHFKENGYFTVSTGKVFHKGACSNFTDDYPLSWSIPVHRPTSKREKGIKLCPGADGALYSYTMCPVNVTHMPEGTLPDIETSDYAISILQSLSQTRGKKSGNKKKRKNNTPLPEELTKPHLPFFLAVGYYKPHLPFRYPQEYKDLYPVESMQIAKNAFHTVNLPPVAWEHWKDVRRGEDIPLSKKLPNYFEPMPKEYHLLMRQAYFATTSYIDYQVGRVLSTLEEEGLADNTIIALLGDHGWQLGEHEEWSKYSNFASATRVPLMFHVPGVTDVTGSLHHRKFPLVSAFTTAQSHHRSNQARADATPNYLTGESTPRRHSPGFVSDALVELVDVFPTLAELAGLLVPPLCPASPTNVTFCTEGVSAVPLIHQAIGRPSEPKIKHWKSAAFSQYPRPTFFPSHKTNTPSLARIKIMGYSMRTKQHRYAEWLPFNNTNYRVDWSGLLARELYRYGSDPEENVNVAESPDNIQLVKSLSHQLRLGWRHALPVLQDSEPTTTAQTSSASWLTSNSASSISGNAFARAVAVFQVVKMACHFFYQSPVLQV</sequence>
<organism evidence="10 11">
    <name type="scientific">Acanthaster planci</name>
    <name type="common">Crown-of-thorns starfish</name>
    <dbReference type="NCBI Taxonomy" id="133434"/>
    <lineage>
        <taxon>Eukaryota</taxon>
        <taxon>Metazoa</taxon>
        <taxon>Echinodermata</taxon>
        <taxon>Eleutherozoa</taxon>
        <taxon>Asterozoa</taxon>
        <taxon>Asteroidea</taxon>
        <taxon>Valvatacea</taxon>
        <taxon>Valvatida</taxon>
        <taxon>Acanthasteridae</taxon>
        <taxon>Acanthaster</taxon>
    </lineage>
</organism>
<evidence type="ECO:0000256" key="8">
    <source>
        <dbReference type="SAM" id="SignalP"/>
    </source>
</evidence>
<evidence type="ECO:0000256" key="1">
    <source>
        <dbReference type="ARBA" id="ARBA00001913"/>
    </source>
</evidence>
<feature type="chain" id="PRO_5034503875" evidence="8">
    <location>
        <begin position="17"/>
        <end position="654"/>
    </location>
</feature>
<feature type="domain" description="Sulfatase N-terminal" evidence="9">
    <location>
        <begin position="26"/>
        <end position="451"/>
    </location>
</feature>
<dbReference type="GO" id="GO:0004423">
    <property type="term" value="F:iduronate-2-sulfatase activity"/>
    <property type="evidence" value="ECO:0007669"/>
    <property type="project" value="InterPro"/>
</dbReference>
<evidence type="ECO:0000313" key="10">
    <source>
        <dbReference type="Proteomes" id="UP000694845"/>
    </source>
</evidence>
<evidence type="ECO:0000256" key="6">
    <source>
        <dbReference type="ARBA" id="ARBA00022837"/>
    </source>
</evidence>
<keyword evidence="6" id="KW-0106">Calcium</keyword>
<comment type="cofactor">
    <cofactor evidence="1">
        <name>Ca(2+)</name>
        <dbReference type="ChEBI" id="CHEBI:29108"/>
    </cofactor>
</comment>
<evidence type="ECO:0000256" key="5">
    <source>
        <dbReference type="ARBA" id="ARBA00022801"/>
    </source>
</evidence>
<protein>
    <submittedName>
        <fullName evidence="11">Iduronate 2-sulfatase-like</fullName>
    </submittedName>
</protein>
<dbReference type="Gene3D" id="3.40.720.10">
    <property type="entry name" value="Alkaline Phosphatase, subunit A"/>
    <property type="match status" value="1"/>
</dbReference>
<evidence type="ECO:0000259" key="9">
    <source>
        <dbReference type="Pfam" id="PF00884"/>
    </source>
</evidence>
<evidence type="ECO:0000256" key="7">
    <source>
        <dbReference type="SAM" id="MobiDB-lite"/>
    </source>
</evidence>
<dbReference type="GeneID" id="110983804"/>
<evidence type="ECO:0000256" key="4">
    <source>
        <dbReference type="ARBA" id="ARBA00022729"/>
    </source>
</evidence>
<dbReference type="GO" id="GO:0005737">
    <property type="term" value="C:cytoplasm"/>
    <property type="evidence" value="ECO:0007669"/>
    <property type="project" value="TreeGrafter"/>
</dbReference>
<feature type="region of interest" description="Disordered" evidence="7">
    <location>
        <begin position="403"/>
        <end position="427"/>
    </location>
</feature>
<evidence type="ECO:0000313" key="11">
    <source>
        <dbReference type="RefSeq" id="XP_022099061.1"/>
    </source>
</evidence>
<name>A0A8B7Z6V9_ACAPL</name>
<proteinExistence type="inferred from homology"/>
<dbReference type="GO" id="GO:0046872">
    <property type="term" value="F:metal ion binding"/>
    <property type="evidence" value="ECO:0007669"/>
    <property type="project" value="UniProtKB-KW"/>
</dbReference>
<dbReference type="KEGG" id="aplc:110983804"/>
<feature type="compositionally biased region" description="Basic residues" evidence="7">
    <location>
        <begin position="205"/>
        <end position="217"/>
    </location>
</feature>
<feature type="signal peptide" evidence="8">
    <location>
        <begin position="1"/>
        <end position="16"/>
    </location>
</feature>
<dbReference type="RefSeq" id="XP_022099061.1">
    <property type="nucleotide sequence ID" value="XM_022243369.1"/>
</dbReference>
<dbReference type="OMA" id="QAYFATT"/>
<dbReference type="CDD" id="cd16030">
    <property type="entry name" value="iduronate-2-sulfatase"/>
    <property type="match status" value="1"/>
</dbReference>
<dbReference type="Proteomes" id="UP000694845">
    <property type="component" value="Unplaced"/>
</dbReference>
<dbReference type="AlphaFoldDB" id="A0A8B7Z6V9"/>
<dbReference type="SUPFAM" id="SSF53649">
    <property type="entry name" value="Alkaline phosphatase-like"/>
    <property type="match status" value="1"/>
</dbReference>
<dbReference type="InterPro" id="IPR035874">
    <property type="entry name" value="IDS"/>
</dbReference>
<evidence type="ECO:0000256" key="2">
    <source>
        <dbReference type="ARBA" id="ARBA00008779"/>
    </source>
</evidence>
<keyword evidence="5" id="KW-0378">Hydrolase</keyword>
<keyword evidence="4 8" id="KW-0732">Signal</keyword>
<feature type="region of interest" description="Disordered" evidence="7">
    <location>
        <begin position="203"/>
        <end position="223"/>
    </location>
</feature>
<dbReference type="Pfam" id="PF00884">
    <property type="entry name" value="Sulfatase"/>
    <property type="match status" value="1"/>
</dbReference>
<dbReference type="OrthoDB" id="96314at2759"/>
<accession>A0A8B7Z6V9</accession>
<keyword evidence="10" id="KW-1185">Reference proteome</keyword>
<dbReference type="PANTHER" id="PTHR45953:SF1">
    <property type="entry name" value="IDURONATE 2-SULFATASE"/>
    <property type="match status" value="1"/>
</dbReference>
<keyword evidence="3" id="KW-0479">Metal-binding</keyword>
<dbReference type="PANTHER" id="PTHR45953">
    <property type="entry name" value="IDURONATE 2-SULFATASE"/>
    <property type="match status" value="1"/>
</dbReference>
<dbReference type="InterPro" id="IPR017850">
    <property type="entry name" value="Alkaline_phosphatase_core_sf"/>
</dbReference>
<reference evidence="11" key="1">
    <citation type="submission" date="2025-08" db="UniProtKB">
        <authorList>
            <consortium name="RefSeq"/>
        </authorList>
    </citation>
    <scope>IDENTIFICATION</scope>
</reference>
<comment type="similarity">
    <text evidence="2">Belongs to the sulfatase family.</text>
</comment>
<evidence type="ECO:0000256" key="3">
    <source>
        <dbReference type="ARBA" id="ARBA00022723"/>
    </source>
</evidence>